<organism evidence="2 3">
    <name type="scientific">Schizothecium vesticola</name>
    <dbReference type="NCBI Taxonomy" id="314040"/>
    <lineage>
        <taxon>Eukaryota</taxon>
        <taxon>Fungi</taxon>
        <taxon>Dikarya</taxon>
        <taxon>Ascomycota</taxon>
        <taxon>Pezizomycotina</taxon>
        <taxon>Sordariomycetes</taxon>
        <taxon>Sordariomycetidae</taxon>
        <taxon>Sordariales</taxon>
        <taxon>Schizotheciaceae</taxon>
        <taxon>Schizothecium</taxon>
    </lineage>
</organism>
<dbReference type="PANTHER" id="PTHR42678">
    <property type="entry name" value="AMIDASE"/>
    <property type="match status" value="1"/>
</dbReference>
<dbReference type="Proteomes" id="UP001172155">
    <property type="component" value="Unassembled WGS sequence"/>
</dbReference>
<evidence type="ECO:0000313" key="2">
    <source>
        <dbReference type="EMBL" id="KAK0737878.1"/>
    </source>
</evidence>
<dbReference type="PANTHER" id="PTHR42678:SF34">
    <property type="entry name" value="OS04G0183300 PROTEIN"/>
    <property type="match status" value="1"/>
</dbReference>
<reference evidence="2" key="1">
    <citation type="submission" date="2023-06" db="EMBL/GenBank/DDBJ databases">
        <title>Genome-scale phylogeny and comparative genomics of the fungal order Sordariales.</title>
        <authorList>
            <consortium name="Lawrence Berkeley National Laboratory"/>
            <person name="Hensen N."/>
            <person name="Bonometti L."/>
            <person name="Westerberg I."/>
            <person name="Brannstrom I.O."/>
            <person name="Guillou S."/>
            <person name="Cros-Aarteil S."/>
            <person name="Calhoun S."/>
            <person name="Haridas S."/>
            <person name="Kuo A."/>
            <person name="Mondo S."/>
            <person name="Pangilinan J."/>
            <person name="Riley R."/>
            <person name="LaButti K."/>
            <person name="Andreopoulos B."/>
            <person name="Lipzen A."/>
            <person name="Chen C."/>
            <person name="Yanf M."/>
            <person name="Daum C."/>
            <person name="Ng V."/>
            <person name="Clum A."/>
            <person name="Steindorff A."/>
            <person name="Ohm R."/>
            <person name="Martin F."/>
            <person name="Silar P."/>
            <person name="Natvig D."/>
            <person name="Lalanne C."/>
            <person name="Gautier V."/>
            <person name="Ament-velasquez S.L."/>
            <person name="Kruys A."/>
            <person name="Hutchinson M.I."/>
            <person name="Powell A.J."/>
            <person name="Barry K."/>
            <person name="Miller A.N."/>
            <person name="Grigoriev I.V."/>
            <person name="Debuchy R."/>
            <person name="Gladieux P."/>
            <person name="Thoren M.H."/>
            <person name="Johannesson H."/>
        </authorList>
    </citation>
    <scope>NUCLEOTIDE SEQUENCE</scope>
    <source>
        <strain evidence="2">SMH3187-1</strain>
    </source>
</reference>
<dbReference type="SUPFAM" id="SSF75304">
    <property type="entry name" value="Amidase signature (AS) enzymes"/>
    <property type="match status" value="1"/>
</dbReference>
<dbReference type="InterPro" id="IPR023631">
    <property type="entry name" value="Amidase_dom"/>
</dbReference>
<evidence type="ECO:0000259" key="1">
    <source>
        <dbReference type="Pfam" id="PF01425"/>
    </source>
</evidence>
<dbReference type="AlphaFoldDB" id="A0AA40BPJ5"/>
<comment type="caution">
    <text evidence="2">The sequence shown here is derived from an EMBL/GenBank/DDBJ whole genome shotgun (WGS) entry which is preliminary data.</text>
</comment>
<gene>
    <name evidence="2" type="ORF">B0T18DRAFT_473799</name>
</gene>
<dbReference type="Pfam" id="PF01425">
    <property type="entry name" value="Amidase"/>
    <property type="match status" value="1"/>
</dbReference>
<evidence type="ECO:0000313" key="3">
    <source>
        <dbReference type="Proteomes" id="UP001172155"/>
    </source>
</evidence>
<protein>
    <submittedName>
        <fullName evidence="2">Amidase signature domain-containing protein</fullName>
    </submittedName>
</protein>
<keyword evidence="3" id="KW-1185">Reference proteome</keyword>
<accession>A0AA40BPJ5</accession>
<feature type="domain" description="Amidase" evidence="1">
    <location>
        <begin position="2"/>
        <end position="161"/>
    </location>
</feature>
<dbReference type="InterPro" id="IPR036928">
    <property type="entry name" value="AS_sf"/>
</dbReference>
<dbReference type="Gene3D" id="3.90.1300.10">
    <property type="entry name" value="Amidase signature (AS) domain"/>
    <property type="match status" value="1"/>
</dbReference>
<proteinExistence type="predicted"/>
<name>A0AA40BPJ5_9PEZI</name>
<feature type="non-terminal residue" evidence="2">
    <location>
        <position position="1"/>
    </location>
</feature>
<dbReference type="EMBL" id="JAUKUD010000007">
    <property type="protein sequence ID" value="KAK0737878.1"/>
    <property type="molecule type" value="Genomic_DNA"/>
</dbReference>
<sequence>GGQTLGAYRPNSTPEGSSAGSAVATALGLAVAAIGTEATTFSSIPGPAEFAIVLGMKPSRGLIANDGAIPISGRQDVIGPTTKTARDAAYMLSRMAGRSEKDDWTWSILFDSIPDVTTFCKGTDLTGITVGVPRNTFSADPTSSIMVSFEAAIETLRRAGQRWWIMLTFQKPKGSRN</sequence>